<dbReference type="InterPro" id="IPR015815">
    <property type="entry name" value="HIBADH-related"/>
</dbReference>
<gene>
    <name evidence="11" type="ORF">AOQ84DRAFT_372899</name>
</gene>
<evidence type="ECO:0000256" key="6">
    <source>
        <dbReference type="ARBA" id="ARBA00023027"/>
    </source>
</evidence>
<reference evidence="11 12" key="1">
    <citation type="journal article" date="2016" name="Nat. Commun.">
        <title>Ectomycorrhizal ecology is imprinted in the genome of the dominant symbiotic fungus Cenococcum geophilum.</title>
        <authorList>
            <consortium name="DOE Joint Genome Institute"/>
            <person name="Peter M."/>
            <person name="Kohler A."/>
            <person name="Ohm R.A."/>
            <person name="Kuo A."/>
            <person name="Krutzmann J."/>
            <person name="Morin E."/>
            <person name="Arend M."/>
            <person name="Barry K.W."/>
            <person name="Binder M."/>
            <person name="Choi C."/>
            <person name="Clum A."/>
            <person name="Copeland A."/>
            <person name="Grisel N."/>
            <person name="Haridas S."/>
            <person name="Kipfer T."/>
            <person name="LaButti K."/>
            <person name="Lindquist E."/>
            <person name="Lipzen A."/>
            <person name="Maire R."/>
            <person name="Meier B."/>
            <person name="Mihaltcheva S."/>
            <person name="Molinier V."/>
            <person name="Murat C."/>
            <person name="Poggeler S."/>
            <person name="Quandt C.A."/>
            <person name="Sperisen C."/>
            <person name="Tritt A."/>
            <person name="Tisserant E."/>
            <person name="Crous P.W."/>
            <person name="Henrissat B."/>
            <person name="Nehls U."/>
            <person name="Egli S."/>
            <person name="Spatafora J.W."/>
            <person name="Grigoriev I.V."/>
            <person name="Martin F.M."/>
        </authorList>
    </citation>
    <scope>NUCLEOTIDE SEQUENCE [LARGE SCALE GENOMIC DNA]</scope>
    <source>
        <strain evidence="11 12">CBS 207.34</strain>
    </source>
</reference>
<evidence type="ECO:0000256" key="3">
    <source>
        <dbReference type="ARBA" id="ARBA00012991"/>
    </source>
</evidence>
<dbReference type="GO" id="GO:0050661">
    <property type="term" value="F:NADP binding"/>
    <property type="evidence" value="ECO:0007669"/>
    <property type="project" value="InterPro"/>
</dbReference>
<dbReference type="PIRSF" id="PIRSF000103">
    <property type="entry name" value="HIBADH"/>
    <property type="match status" value="1"/>
</dbReference>
<comment type="catalytic activity">
    <reaction evidence="7">
        <text>3-hydroxy-2-methylpropanoate + NAD(+) = 2-methyl-3-oxopropanoate + NADH + H(+)</text>
        <dbReference type="Rhea" id="RHEA:17681"/>
        <dbReference type="ChEBI" id="CHEBI:11805"/>
        <dbReference type="ChEBI" id="CHEBI:15378"/>
        <dbReference type="ChEBI" id="CHEBI:57540"/>
        <dbReference type="ChEBI" id="CHEBI:57700"/>
        <dbReference type="ChEBI" id="CHEBI:57945"/>
        <dbReference type="EC" id="1.1.1.31"/>
    </reaction>
</comment>
<dbReference type="GO" id="GO:0008442">
    <property type="term" value="F:3-hydroxyisobutyrate dehydrogenase activity"/>
    <property type="evidence" value="ECO:0007669"/>
    <property type="project" value="UniProtKB-EC"/>
</dbReference>
<evidence type="ECO:0000256" key="8">
    <source>
        <dbReference type="PIRSR" id="PIRSR000103-1"/>
    </source>
</evidence>
<dbReference type="Pfam" id="PF14833">
    <property type="entry name" value="NAD_binding_11"/>
    <property type="match status" value="1"/>
</dbReference>
<sequence>MEGDFAFIGLGVMGYAMAGNIRKKIPPTTTLFINDIYQPSCDRFVAEFQNFGPIVVAASAREAAANSKVLISIIPDAKDVRKVYLDEHDGVVAAPSDPQRLMIECSTIDAKSTIEVGNFLKHANAGIYVDAPVSGGVPGALAGTLAFLVGHKPPVPEENQSNKIASVIALMGDPKKFFYCGKLGAGLAAKISNNYLSCTVLLATAEAMAIGIKSGIDKKLLYDVIHNSTGQSWMLDNVCPVPGVIDHVPSSNNYQPGFKSQMMIKDVTLGIEAGKETGIDPTMAQAALEVYKRAAVDPQCADRDGSSVYLHIGGPV</sequence>
<comment type="pathway">
    <text evidence="1">Amino-acid degradation; L-valine degradation.</text>
</comment>
<dbReference type="SUPFAM" id="SSF48179">
    <property type="entry name" value="6-phosphogluconate dehydrogenase C-terminal domain-like"/>
    <property type="match status" value="1"/>
</dbReference>
<dbReference type="InterPro" id="IPR013328">
    <property type="entry name" value="6PGD_dom2"/>
</dbReference>
<evidence type="ECO:0000259" key="10">
    <source>
        <dbReference type="Pfam" id="PF14833"/>
    </source>
</evidence>
<dbReference type="InterPro" id="IPR008927">
    <property type="entry name" value="6-PGluconate_DH-like_C_sf"/>
</dbReference>
<dbReference type="PANTHER" id="PTHR22981">
    <property type="entry name" value="3-HYDROXYISOBUTYRATE DEHYDROGENASE-RELATED"/>
    <property type="match status" value="1"/>
</dbReference>
<evidence type="ECO:0000259" key="9">
    <source>
        <dbReference type="Pfam" id="PF03446"/>
    </source>
</evidence>
<comment type="similarity">
    <text evidence="2">Belongs to the HIBADH-related family. 3-hydroxyisobutyrate dehydrogenase subfamily.</text>
</comment>
<organism evidence="11 12">
    <name type="scientific">Glonium stellatum</name>
    <dbReference type="NCBI Taxonomy" id="574774"/>
    <lineage>
        <taxon>Eukaryota</taxon>
        <taxon>Fungi</taxon>
        <taxon>Dikarya</taxon>
        <taxon>Ascomycota</taxon>
        <taxon>Pezizomycotina</taxon>
        <taxon>Dothideomycetes</taxon>
        <taxon>Pleosporomycetidae</taxon>
        <taxon>Gloniales</taxon>
        <taxon>Gloniaceae</taxon>
        <taxon>Glonium</taxon>
    </lineage>
</organism>
<protein>
    <recommendedName>
        <fullName evidence="3">3-hydroxyisobutyrate dehydrogenase</fullName>
        <ecNumber evidence="3">1.1.1.31</ecNumber>
    </recommendedName>
</protein>
<dbReference type="Gene3D" id="3.40.50.720">
    <property type="entry name" value="NAD(P)-binding Rossmann-like Domain"/>
    <property type="match status" value="1"/>
</dbReference>
<keyword evidence="12" id="KW-1185">Reference proteome</keyword>
<evidence type="ECO:0000256" key="1">
    <source>
        <dbReference type="ARBA" id="ARBA00005109"/>
    </source>
</evidence>
<name>A0A8E2JWX6_9PEZI</name>
<keyword evidence="4" id="KW-0101">Branched-chain amino acid catabolism</keyword>
<dbReference type="AlphaFoldDB" id="A0A8E2JWX6"/>
<dbReference type="InterPro" id="IPR002204">
    <property type="entry name" value="3-OH-isobutyrate_DH-rel_CS"/>
</dbReference>
<dbReference type="OrthoDB" id="21615at2759"/>
<dbReference type="GO" id="GO:0051287">
    <property type="term" value="F:NAD binding"/>
    <property type="evidence" value="ECO:0007669"/>
    <property type="project" value="InterPro"/>
</dbReference>
<dbReference type="FunFam" id="1.10.1040.10:FF:000006">
    <property type="entry name" value="3-hydroxyisobutyrate dehydrogenase"/>
    <property type="match status" value="1"/>
</dbReference>
<dbReference type="InterPro" id="IPR036291">
    <property type="entry name" value="NAD(P)-bd_dom_sf"/>
</dbReference>
<evidence type="ECO:0000313" key="12">
    <source>
        <dbReference type="Proteomes" id="UP000250140"/>
    </source>
</evidence>
<dbReference type="InterPro" id="IPR029154">
    <property type="entry name" value="HIBADH-like_NADP-bd"/>
</dbReference>
<dbReference type="GO" id="GO:0006574">
    <property type="term" value="P:L-valine catabolic process"/>
    <property type="evidence" value="ECO:0007669"/>
    <property type="project" value="TreeGrafter"/>
</dbReference>
<dbReference type="InterPro" id="IPR006115">
    <property type="entry name" value="6PGDH_NADP-bd"/>
</dbReference>
<dbReference type="EC" id="1.1.1.31" evidence="3"/>
<feature type="domain" description="6-phosphogluconate dehydrogenase NADP-binding" evidence="9">
    <location>
        <begin position="5"/>
        <end position="172"/>
    </location>
</feature>
<keyword evidence="6" id="KW-0520">NAD</keyword>
<accession>A0A8E2JWX6</accession>
<dbReference type="GO" id="GO:0005739">
    <property type="term" value="C:mitochondrion"/>
    <property type="evidence" value="ECO:0007669"/>
    <property type="project" value="TreeGrafter"/>
</dbReference>
<evidence type="ECO:0000256" key="7">
    <source>
        <dbReference type="ARBA" id="ARBA00049197"/>
    </source>
</evidence>
<dbReference type="PROSITE" id="PS00895">
    <property type="entry name" value="3_HYDROXYISOBUT_DH"/>
    <property type="match status" value="1"/>
</dbReference>
<dbReference type="Pfam" id="PF03446">
    <property type="entry name" value="NAD_binding_2"/>
    <property type="match status" value="1"/>
</dbReference>
<dbReference type="PANTHER" id="PTHR22981:SF81">
    <property type="entry name" value="DEHYDROGENASE, PUTATIVE-RELATED"/>
    <property type="match status" value="1"/>
</dbReference>
<evidence type="ECO:0000313" key="11">
    <source>
        <dbReference type="EMBL" id="OCL12644.1"/>
    </source>
</evidence>
<feature type="domain" description="3-hydroxyisobutyrate dehydrogenase-like NAD-binding" evidence="10">
    <location>
        <begin position="184"/>
        <end position="309"/>
    </location>
</feature>
<dbReference type="SUPFAM" id="SSF51735">
    <property type="entry name" value="NAD(P)-binding Rossmann-fold domains"/>
    <property type="match status" value="1"/>
</dbReference>
<dbReference type="EMBL" id="KV748849">
    <property type="protein sequence ID" value="OCL12644.1"/>
    <property type="molecule type" value="Genomic_DNA"/>
</dbReference>
<keyword evidence="5" id="KW-0560">Oxidoreductase</keyword>
<evidence type="ECO:0000256" key="2">
    <source>
        <dbReference type="ARBA" id="ARBA00006013"/>
    </source>
</evidence>
<dbReference type="Proteomes" id="UP000250140">
    <property type="component" value="Unassembled WGS sequence"/>
</dbReference>
<feature type="active site" evidence="8">
    <location>
        <position position="190"/>
    </location>
</feature>
<evidence type="ECO:0000256" key="4">
    <source>
        <dbReference type="ARBA" id="ARBA00022456"/>
    </source>
</evidence>
<proteinExistence type="inferred from homology"/>
<evidence type="ECO:0000256" key="5">
    <source>
        <dbReference type="ARBA" id="ARBA00023002"/>
    </source>
</evidence>
<dbReference type="Gene3D" id="1.10.1040.10">
    <property type="entry name" value="N-(1-d-carboxylethyl)-l-norvaline Dehydrogenase, domain 2"/>
    <property type="match status" value="1"/>
</dbReference>